<keyword evidence="2" id="KW-1185">Reference proteome</keyword>
<evidence type="ECO:0000313" key="1">
    <source>
        <dbReference type="EMBL" id="GBP60143.1"/>
    </source>
</evidence>
<name>A0A4C1XAE8_EUMVA</name>
<accession>A0A4C1XAE8</accession>
<dbReference type="AlphaFoldDB" id="A0A4C1XAE8"/>
<protein>
    <submittedName>
        <fullName evidence="1">Uncharacterized protein</fullName>
    </submittedName>
</protein>
<organism evidence="1 2">
    <name type="scientific">Eumeta variegata</name>
    <name type="common">Bagworm moth</name>
    <name type="synonym">Eumeta japonica</name>
    <dbReference type="NCBI Taxonomy" id="151549"/>
    <lineage>
        <taxon>Eukaryota</taxon>
        <taxon>Metazoa</taxon>
        <taxon>Ecdysozoa</taxon>
        <taxon>Arthropoda</taxon>
        <taxon>Hexapoda</taxon>
        <taxon>Insecta</taxon>
        <taxon>Pterygota</taxon>
        <taxon>Neoptera</taxon>
        <taxon>Endopterygota</taxon>
        <taxon>Lepidoptera</taxon>
        <taxon>Glossata</taxon>
        <taxon>Ditrysia</taxon>
        <taxon>Tineoidea</taxon>
        <taxon>Psychidae</taxon>
        <taxon>Oiketicinae</taxon>
        <taxon>Eumeta</taxon>
    </lineage>
</organism>
<sequence length="108" mass="11993">MTIRTYARVMTKVILHELVTSDEVAVRNVTPRDVCVVLRSHDTPCPSGARAARVTGHSRRAHWERLGRGVHCILEELVFKIRIPHRVPAAAGCRPGRAGASARWTCFA</sequence>
<evidence type="ECO:0000313" key="2">
    <source>
        <dbReference type="Proteomes" id="UP000299102"/>
    </source>
</evidence>
<proteinExistence type="predicted"/>
<comment type="caution">
    <text evidence="1">The sequence shown here is derived from an EMBL/GenBank/DDBJ whole genome shotgun (WGS) entry which is preliminary data.</text>
</comment>
<dbReference type="EMBL" id="BGZK01000780">
    <property type="protein sequence ID" value="GBP60143.1"/>
    <property type="molecule type" value="Genomic_DNA"/>
</dbReference>
<gene>
    <name evidence="1" type="ORF">EVAR_41833_1</name>
</gene>
<dbReference type="Proteomes" id="UP000299102">
    <property type="component" value="Unassembled WGS sequence"/>
</dbReference>
<reference evidence="1 2" key="1">
    <citation type="journal article" date="2019" name="Commun. Biol.">
        <title>The bagworm genome reveals a unique fibroin gene that provides high tensile strength.</title>
        <authorList>
            <person name="Kono N."/>
            <person name="Nakamura H."/>
            <person name="Ohtoshi R."/>
            <person name="Tomita M."/>
            <person name="Numata K."/>
            <person name="Arakawa K."/>
        </authorList>
    </citation>
    <scope>NUCLEOTIDE SEQUENCE [LARGE SCALE GENOMIC DNA]</scope>
</reference>